<keyword evidence="2" id="KW-1185">Reference proteome</keyword>
<dbReference type="Proteomes" id="UP000077013">
    <property type="component" value="Unassembled WGS sequence"/>
</dbReference>
<dbReference type="OrthoDB" id="1185061at2"/>
<dbReference type="EMBL" id="LRXL01000012">
    <property type="protein sequence ID" value="OAB81433.1"/>
    <property type="molecule type" value="Genomic_DNA"/>
</dbReference>
<proteinExistence type="predicted"/>
<comment type="caution">
    <text evidence="1">The sequence shown here is derived from an EMBL/GenBank/DDBJ whole genome shotgun (WGS) entry which is preliminary data.</text>
</comment>
<organism evidence="1 2">
    <name type="scientific">Cochleicola gelatinilyticus</name>
    <dbReference type="NCBI Taxonomy" id="1763537"/>
    <lineage>
        <taxon>Bacteria</taxon>
        <taxon>Pseudomonadati</taxon>
        <taxon>Bacteroidota</taxon>
        <taxon>Flavobacteriia</taxon>
        <taxon>Flavobacteriales</taxon>
        <taxon>Flavobacteriaceae</taxon>
        <taxon>Cochleicola</taxon>
    </lineage>
</organism>
<evidence type="ECO:0000313" key="2">
    <source>
        <dbReference type="Proteomes" id="UP000077013"/>
    </source>
</evidence>
<protein>
    <submittedName>
        <fullName evidence="1">Uncharacterized protein</fullName>
    </submittedName>
</protein>
<reference evidence="1 2" key="1">
    <citation type="submission" date="2016-02" db="EMBL/GenBank/DDBJ databases">
        <title>Ulvibacter sp. LPB0005, isolated from Thais luteostoma.</title>
        <authorList>
            <person name="Shin S.-K."/>
            <person name="Yi H."/>
        </authorList>
    </citation>
    <scope>NUCLEOTIDE SEQUENCE [LARGE SCALE GENOMIC DNA]</scope>
    <source>
        <strain evidence="1 2">LPB0005</strain>
    </source>
</reference>
<dbReference type="AlphaFoldDB" id="A0A167K6C9"/>
<gene>
    <name evidence="1" type="ORF">ULVI_01015</name>
</gene>
<name>A0A167K6C9_9FLAO</name>
<accession>A0A167K6C9</accession>
<dbReference type="RefSeq" id="WP_068588581.1">
    <property type="nucleotide sequence ID" value="NZ_LRXL01000012.1"/>
</dbReference>
<evidence type="ECO:0000313" key="1">
    <source>
        <dbReference type="EMBL" id="OAB81433.1"/>
    </source>
</evidence>
<sequence>MEIQYKKWFELRIFHQYYNDGKIPISLVPTQESTIIMQKNKILISKSEGLFEFYIGLDSVNLDHASLIQNIEDIEFKIIIDHHSFFYYTDLSTKNSEEYFLFRNIVSTPDLIKEKYSSETLVEQLEENVIGMLQINVKNLQTDYLTLSFEARKVFFEYQVIIPTHHNWEIIDLKVLGYQNEKYYGPIEKLIDGVQKAHVFISTETLPLSQDYPVPAELILQYKHGSSDIKELNMQLPNASFNNLHYNDDDQPVYSAIIYV</sequence>